<dbReference type="OrthoDB" id="1879366at2759"/>
<dbReference type="AlphaFoldDB" id="A0A2J6R1T9"/>
<dbReference type="Proteomes" id="UP000235786">
    <property type="component" value="Unassembled WGS sequence"/>
</dbReference>
<name>A0A2J6R1T9_HYAVF</name>
<dbReference type="STRING" id="1149755.A0A2J6R1T9"/>
<dbReference type="EMBL" id="KZ613959">
    <property type="protein sequence ID" value="PMD32439.1"/>
    <property type="molecule type" value="Genomic_DNA"/>
</dbReference>
<accession>A0A2J6R1T9</accession>
<keyword evidence="2" id="KW-1185">Reference proteome</keyword>
<proteinExistence type="predicted"/>
<evidence type="ECO:0000313" key="1">
    <source>
        <dbReference type="EMBL" id="PMD32439.1"/>
    </source>
</evidence>
<protein>
    <submittedName>
        <fullName evidence="1">Uncharacterized protein</fullName>
    </submittedName>
</protein>
<sequence>MARTVQDGATLLEVIAGSDGIDNRQPYNWPQGHVKFGQELRKFLDNSPTPETLLRGTKVGILVDGFLISMTDPNEISIPFYNDSGLLWMVGMAMPATTQSILSNPSNRKQLLFLDRCELSGRILTQDAVDALGLEAQNVTSDVSSSKNVSAVPFTLAAQICVES</sequence>
<evidence type="ECO:0000313" key="2">
    <source>
        <dbReference type="Proteomes" id="UP000235786"/>
    </source>
</evidence>
<reference evidence="1" key="1">
    <citation type="submission" date="2016-04" db="EMBL/GenBank/DDBJ databases">
        <title>A degradative enzymes factory behind the ericoid mycorrhizal symbiosis.</title>
        <authorList>
            <consortium name="DOE Joint Genome Institute"/>
            <person name="Martino E."/>
            <person name="Morin E."/>
            <person name="Grelet G."/>
            <person name="Kuo A."/>
            <person name="Kohler A."/>
            <person name="Daghino S."/>
            <person name="Barry K."/>
            <person name="Choi C."/>
            <person name="Cichocki N."/>
            <person name="Clum A."/>
            <person name="Copeland A."/>
            <person name="Hainaut M."/>
            <person name="Haridas S."/>
            <person name="Labutti K."/>
            <person name="Lindquist E."/>
            <person name="Lipzen A."/>
            <person name="Khouja H.-R."/>
            <person name="Murat C."/>
            <person name="Ohm R."/>
            <person name="Olson A."/>
            <person name="Spatafora J."/>
            <person name="Veneault-Fourrey C."/>
            <person name="Henrissat B."/>
            <person name="Grigoriev I."/>
            <person name="Martin F."/>
            <person name="Perotto S."/>
        </authorList>
    </citation>
    <scope>NUCLEOTIDE SEQUENCE [LARGE SCALE GENOMIC DNA]</scope>
    <source>
        <strain evidence="1">F</strain>
    </source>
</reference>
<organism evidence="1 2">
    <name type="scientific">Hyaloscypha variabilis (strain UAMH 11265 / GT02V1 / F)</name>
    <name type="common">Meliniomyces variabilis</name>
    <dbReference type="NCBI Taxonomy" id="1149755"/>
    <lineage>
        <taxon>Eukaryota</taxon>
        <taxon>Fungi</taxon>
        <taxon>Dikarya</taxon>
        <taxon>Ascomycota</taxon>
        <taxon>Pezizomycotina</taxon>
        <taxon>Leotiomycetes</taxon>
        <taxon>Helotiales</taxon>
        <taxon>Hyaloscyphaceae</taxon>
        <taxon>Hyaloscypha</taxon>
        <taxon>Hyaloscypha variabilis</taxon>
    </lineage>
</organism>
<gene>
    <name evidence="1" type="ORF">L207DRAFT_590729</name>
</gene>